<evidence type="ECO:0000313" key="4">
    <source>
        <dbReference type="Proteomes" id="UP001500840"/>
    </source>
</evidence>
<evidence type="ECO:0000256" key="2">
    <source>
        <dbReference type="SAM" id="Phobius"/>
    </source>
</evidence>
<feature type="transmembrane region" description="Helical" evidence="2">
    <location>
        <begin position="29"/>
        <end position="53"/>
    </location>
</feature>
<protein>
    <submittedName>
        <fullName evidence="3">Uncharacterized protein</fullName>
    </submittedName>
</protein>
<keyword evidence="4" id="KW-1185">Reference proteome</keyword>
<organism evidence="3 4">
    <name type="scientific">Novipirellula rosea</name>
    <dbReference type="NCBI Taxonomy" id="1031540"/>
    <lineage>
        <taxon>Bacteria</taxon>
        <taxon>Pseudomonadati</taxon>
        <taxon>Planctomycetota</taxon>
        <taxon>Planctomycetia</taxon>
        <taxon>Pirellulales</taxon>
        <taxon>Pirellulaceae</taxon>
        <taxon>Novipirellula</taxon>
    </lineage>
</organism>
<feature type="transmembrane region" description="Helical" evidence="2">
    <location>
        <begin position="5"/>
        <end position="23"/>
    </location>
</feature>
<reference evidence="4" key="1">
    <citation type="journal article" date="2019" name="Int. J. Syst. Evol. Microbiol.">
        <title>The Global Catalogue of Microorganisms (GCM) 10K type strain sequencing project: providing services to taxonomists for standard genome sequencing and annotation.</title>
        <authorList>
            <consortium name="The Broad Institute Genomics Platform"/>
            <consortium name="The Broad Institute Genome Sequencing Center for Infectious Disease"/>
            <person name="Wu L."/>
            <person name="Ma J."/>
        </authorList>
    </citation>
    <scope>NUCLEOTIDE SEQUENCE [LARGE SCALE GENOMIC DNA]</scope>
    <source>
        <strain evidence="4">JCM 17759</strain>
    </source>
</reference>
<comment type="caution">
    <text evidence="3">The sequence shown here is derived from an EMBL/GenBank/DDBJ whole genome shotgun (WGS) entry which is preliminary data.</text>
</comment>
<feature type="coiled-coil region" evidence="1">
    <location>
        <begin position="56"/>
        <end position="83"/>
    </location>
</feature>
<sequence>MQYAILGLLIVVVIGFFVLVWKAAPTWRWYHLVTVSITMLLAVLFIFPTAGALKSRAAWHQIKEKLEVRAEKAKQEYQTLKFGSLTGPEAGKGVVALNHELSVISVEAGRVWRSLELKNGDLKGIVLANTQPAPIIPDDAGGAPPAAADDAAAAPAAPEALVPEGLIVYGFAERPMPNMNLQLPRFYLGEFRVISSTPDQVTLQPTGKLEKNQQDAITSMQAGRWSIYEMLPLDGHEIFIAEGSTPDENHLFGRVDDKLLADLFESGVSQKTLDSYLRDGSQATPDDPPLSRWTRVEFIKKHKIQVDGQRTTAATDGDFFDGTGRALDSRLQRSEEDDVSFNVGDQLVLKEEAANELIDLGVVKLINQYYIRPLNDYRFVLRRIRLRLTALESQVQEADYQKTVLQEAIRATEAMLTSTQADKLKLEQDFDQTEKEKLAIKAYHDEIATRVEQTRQELVRLYNQNQQLEQQLETIHKTIKSRMDALTLAP</sequence>
<dbReference type="EMBL" id="BAABGA010000076">
    <property type="protein sequence ID" value="GAA4465674.1"/>
    <property type="molecule type" value="Genomic_DNA"/>
</dbReference>
<proteinExistence type="predicted"/>
<keyword evidence="1" id="KW-0175">Coiled coil</keyword>
<feature type="coiled-coil region" evidence="1">
    <location>
        <begin position="381"/>
        <end position="478"/>
    </location>
</feature>
<evidence type="ECO:0000313" key="3">
    <source>
        <dbReference type="EMBL" id="GAA4465674.1"/>
    </source>
</evidence>
<keyword evidence="2" id="KW-1133">Transmembrane helix</keyword>
<keyword evidence="2" id="KW-0472">Membrane</keyword>
<keyword evidence="2" id="KW-0812">Transmembrane</keyword>
<name>A0ABP8NH28_9BACT</name>
<evidence type="ECO:0000256" key="1">
    <source>
        <dbReference type="SAM" id="Coils"/>
    </source>
</evidence>
<gene>
    <name evidence="3" type="ORF">GCM10023156_53670</name>
</gene>
<dbReference type="Proteomes" id="UP001500840">
    <property type="component" value="Unassembled WGS sequence"/>
</dbReference>
<accession>A0ABP8NH28</accession>
<dbReference type="RefSeq" id="WP_345326882.1">
    <property type="nucleotide sequence ID" value="NZ_BAABGA010000076.1"/>
</dbReference>